<evidence type="ECO:0000259" key="1">
    <source>
        <dbReference type="Pfam" id="PF00156"/>
    </source>
</evidence>
<keyword evidence="2" id="KW-0328">Glycosyltransferase</keyword>
<dbReference type="InterPro" id="IPR029057">
    <property type="entry name" value="PRTase-like"/>
</dbReference>
<reference evidence="2" key="2">
    <citation type="submission" date="2021-01" db="EMBL/GenBank/DDBJ databases">
        <authorList>
            <person name="Mieszkin S."/>
            <person name="Pouder E."/>
            <person name="Alain K."/>
        </authorList>
    </citation>
    <scope>NUCLEOTIDE SEQUENCE</scope>
    <source>
        <strain evidence="2">HW T2.11</strain>
    </source>
</reference>
<dbReference type="InterPro" id="IPR000836">
    <property type="entry name" value="PRTase_dom"/>
</dbReference>
<dbReference type="GO" id="GO:0016757">
    <property type="term" value="F:glycosyltransferase activity"/>
    <property type="evidence" value="ECO:0007669"/>
    <property type="project" value="UniProtKB-KW"/>
</dbReference>
<dbReference type="NCBIfam" id="NF004689">
    <property type="entry name" value="PRK06031.1"/>
    <property type="match status" value="1"/>
</dbReference>
<organism evidence="2 3">
    <name type="scientific">Acidisoma silvae</name>
    <dbReference type="NCBI Taxonomy" id="2802396"/>
    <lineage>
        <taxon>Bacteria</taxon>
        <taxon>Pseudomonadati</taxon>
        <taxon>Pseudomonadota</taxon>
        <taxon>Alphaproteobacteria</taxon>
        <taxon>Acetobacterales</taxon>
        <taxon>Acidocellaceae</taxon>
        <taxon>Acidisoma</taxon>
    </lineage>
</organism>
<dbReference type="Proteomes" id="UP000708298">
    <property type="component" value="Unassembled WGS sequence"/>
</dbReference>
<evidence type="ECO:0000313" key="2">
    <source>
        <dbReference type="EMBL" id="MCB8876589.1"/>
    </source>
</evidence>
<evidence type="ECO:0000313" key="3">
    <source>
        <dbReference type="Proteomes" id="UP000708298"/>
    </source>
</evidence>
<keyword evidence="3" id="KW-1185">Reference proteome</keyword>
<reference evidence="2" key="1">
    <citation type="journal article" date="2021" name="Microorganisms">
        <title>Acidisoma silvae sp. nov. and Acidisomacellulosilytica sp. nov., Two Acidophilic Bacteria Isolated from Decaying Wood, Hydrolyzing Cellulose and Producing Poly-3-hydroxybutyrate.</title>
        <authorList>
            <person name="Mieszkin S."/>
            <person name="Pouder E."/>
            <person name="Uroz S."/>
            <person name="Simon-Colin C."/>
            <person name="Alain K."/>
        </authorList>
    </citation>
    <scope>NUCLEOTIDE SEQUENCE</scope>
    <source>
        <strain evidence="2">HW T2.11</strain>
    </source>
</reference>
<dbReference type="Pfam" id="PF00156">
    <property type="entry name" value="Pribosyltran"/>
    <property type="match status" value="1"/>
</dbReference>
<dbReference type="PANTHER" id="PTHR43218:SF1">
    <property type="entry name" value="PHOSPHORIBOSYLTRANSFERASE"/>
    <property type="match status" value="1"/>
</dbReference>
<dbReference type="SUPFAM" id="SSF53271">
    <property type="entry name" value="PRTase-like"/>
    <property type="match status" value="1"/>
</dbReference>
<protein>
    <submittedName>
        <fullName evidence="2">Phosphoribosyltransferase</fullName>
    </submittedName>
</protein>
<sequence>MDGFWQDFTARPADGPPYRDRYSVAVGGRMLDLPIRPLPQPESAVASLLANQASFTVIDRLTESMAALAQRFQPDVVVGLPTLGLTFAPGIARALGQPNYVPLGYSRKFWYRDDLSVPIRSITSPDAEKHLFVDPLILSRLTGRRVLVVDDVASTGRSLKAAAELLALCDVSVVGAVVAMRQGAHDPAKDPFPIAHVFATPRFTRRADGWWPEG</sequence>
<keyword evidence="2" id="KW-0808">Transferase</keyword>
<name>A0A963YT35_9PROT</name>
<feature type="domain" description="Phosphoribosyltransferase" evidence="1">
    <location>
        <begin position="46"/>
        <end position="187"/>
    </location>
</feature>
<dbReference type="RefSeq" id="WP_227322250.1">
    <property type="nucleotide sequence ID" value="NZ_JAESVB010000007.1"/>
</dbReference>
<dbReference type="CDD" id="cd06223">
    <property type="entry name" value="PRTases_typeI"/>
    <property type="match status" value="1"/>
</dbReference>
<accession>A0A963YT35</accession>
<dbReference type="PANTHER" id="PTHR43218">
    <property type="entry name" value="PHOSPHORIBOSYLTRANSFERASE-RELATED"/>
    <property type="match status" value="1"/>
</dbReference>
<dbReference type="AlphaFoldDB" id="A0A963YT35"/>
<gene>
    <name evidence="2" type="ORF">ASILVAE211_15455</name>
</gene>
<dbReference type="EMBL" id="JAESVB010000007">
    <property type="protein sequence ID" value="MCB8876589.1"/>
    <property type="molecule type" value="Genomic_DNA"/>
</dbReference>
<dbReference type="Gene3D" id="3.40.50.2020">
    <property type="match status" value="1"/>
</dbReference>
<comment type="caution">
    <text evidence="2">The sequence shown here is derived from an EMBL/GenBank/DDBJ whole genome shotgun (WGS) entry which is preliminary data.</text>
</comment>
<proteinExistence type="predicted"/>